<sequence length="105" mass="12320">MRRRNTKNAPLVLRLLPCLCMRRPQIVSTSVKATRRVTSCRLQVVSAAQEDVKMYPSSLEYGKRYRLVFRQWGAVKKRTEADRHLDVENKLFVTLLMCQIVLNLR</sequence>
<organism evidence="1 2">
    <name type="scientific">Pieris macdunnoughi</name>
    <dbReference type="NCBI Taxonomy" id="345717"/>
    <lineage>
        <taxon>Eukaryota</taxon>
        <taxon>Metazoa</taxon>
        <taxon>Ecdysozoa</taxon>
        <taxon>Arthropoda</taxon>
        <taxon>Hexapoda</taxon>
        <taxon>Insecta</taxon>
        <taxon>Pterygota</taxon>
        <taxon>Neoptera</taxon>
        <taxon>Endopterygota</taxon>
        <taxon>Lepidoptera</taxon>
        <taxon>Glossata</taxon>
        <taxon>Ditrysia</taxon>
        <taxon>Papilionoidea</taxon>
        <taxon>Pieridae</taxon>
        <taxon>Pierinae</taxon>
        <taxon>Pieris</taxon>
    </lineage>
</organism>
<comment type="caution">
    <text evidence="1">The sequence shown here is derived from an EMBL/GenBank/DDBJ whole genome shotgun (WGS) entry which is preliminary data.</text>
</comment>
<dbReference type="EMBL" id="CAJOBZ010000020">
    <property type="protein sequence ID" value="CAF4863798.1"/>
    <property type="molecule type" value="Genomic_DNA"/>
</dbReference>
<evidence type="ECO:0000313" key="2">
    <source>
        <dbReference type="Proteomes" id="UP000663880"/>
    </source>
</evidence>
<keyword evidence="2" id="KW-1185">Reference proteome</keyword>
<dbReference type="Proteomes" id="UP000663880">
    <property type="component" value="Unassembled WGS sequence"/>
</dbReference>
<accession>A0A821SZ19</accession>
<evidence type="ECO:0000313" key="1">
    <source>
        <dbReference type="EMBL" id="CAF4863798.1"/>
    </source>
</evidence>
<proteinExistence type="predicted"/>
<name>A0A821SZ19_9NEOP</name>
<protein>
    <submittedName>
        <fullName evidence="1">Uncharacterized protein</fullName>
    </submittedName>
</protein>
<dbReference type="AlphaFoldDB" id="A0A821SZ19"/>
<gene>
    <name evidence="1" type="ORF">PMACD_LOCUS8141</name>
</gene>
<reference evidence="1" key="1">
    <citation type="submission" date="2021-02" db="EMBL/GenBank/DDBJ databases">
        <authorList>
            <person name="Steward A R."/>
        </authorList>
    </citation>
    <scope>NUCLEOTIDE SEQUENCE</scope>
</reference>